<evidence type="ECO:0000259" key="11">
    <source>
        <dbReference type="PROSITE" id="PS50110"/>
    </source>
</evidence>
<keyword evidence="9" id="KW-0472">Membrane</keyword>
<dbReference type="InterPro" id="IPR005467">
    <property type="entry name" value="His_kinase_dom"/>
</dbReference>
<feature type="transmembrane region" description="Helical" evidence="9">
    <location>
        <begin position="20"/>
        <end position="42"/>
    </location>
</feature>
<reference evidence="13" key="1">
    <citation type="journal article" date="2014" name="Int. J. Syst. Evol. Microbiol.">
        <title>Complete genome of a new Firmicutes species belonging to the dominant human colonic microbiota ('Ruminococcus bicirculans') reveals two chromosomes and a selective capacity to utilize plant glucans.</title>
        <authorList>
            <consortium name="NISC Comparative Sequencing Program"/>
            <person name="Wegmann U."/>
            <person name="Louis P."/>
            <person name="Goesmann A."/>
            <person name="Henrissat B."/>
            <person name="Duncan S.H."/>
            <person name="Flint H.J."/>
        </authorList>
    </citation>
    <scope>NUCLEOTIDE SEQUENCE</scope>
    <source>
        <strain evidence="13">NBRC 108216</strain>
    </source>
</reference>
<evidence type="ECO:0000256" key="5">
    <source>
        <dbReference type="ARBA" id="ARBA00022679"/>
    </source>
</evidence>
<keyword evidence="9" id="KW-0812">Transmembrane</keyword>
<evidence type="ECO:0000313" key="14">
    <source>
        <dbReference type="Proteomes" id="UP001161390"/>
    </source>
</evidence>
<evidence type="ECO:0000256" key="9">
    <source>
        <dbReference type="SAM" id="Phobius"/>
    </source>
</evidence>
<accession>A0ABQ5UWS9</accession>
<evidence type="ECO:0000256" key="6">
    <source>
        <dbReference type="ARBA" id="ARBA00022777"/>
    </source>
</evidence>
<dbReference type="Pfam" id="PF02518">
    <property type="entry name" value="HATPase_c"/>
    <property type="match status" value="1"/>
</dbReference>
<dbReference type="PROSITE" id="PS50109">
    <property type="entry name" value="HIS_KIN"/>
    <property type="match status" value="1"/>
</dbReference>
<dbReference type="CDD" id="cd16922">
    <property type="entry name" value="HATPase_EvgS-ArcB-TorS-like"/>
    <property type="match status" value="1"/>
</dbReference>
<dbReference type="SMART" id="SM00448">
    <property type="entry name" value="REC"/>
    <property type="match status" value="2"/>
</dbReference>
<dbReference type="Pfam" id="PF00672">
    <property type="entry name" value="HAMP"/>
    <property type="match status" value="1"/>
</dbReference>
<protein>
    <recommendedName>
        <fullName evidence="3">histidine kinase</fullName>
        <ecNumber evidence="3">2.7.13.3</ecNumber>
    </recommendedName>
</protein>
<dbReference type="InterPro" id="IPR003660">
    <property type="entry name" value="HAMP_dom"/>
</dbReference>
<reference evidence="13" key="2">
    <citation type="submission" date="2023-01" db="EMBL/GenBank/DDBJ databases">
        <title>Draft genome sequence of Algimonas porphyrae strain NBRC 108216.</title>
        <authorList>
            <person name="Sun Q."/>
            <person name="Mori K."/>
        </authorList>
    </citation>
    <scope>NUCLEOTIDE SEQUENCE</scope>
    <source>
        <strain evidence="13">NBRC 108216</strain>
    </source>
</reference>
<dbReference type="SUPFAM" id="SSF52172">
    <property type="entry name" value="CheY-like"/>
    <property type="match status" value="2"/>
</dbReference>
<dbReference type="SMART" id="SM00387">
    <property type="entry name" value="HATPase_c"/>
    <property type="match status" value="1"/>
</dbReference>
<evidence type="ECO:0000256" key="2">
    <source>
        <dbReference type="ARBA" id="ARBA00004370"/>
    </source>
</evidence>
<dbReference type="SUPFAM" id="SSF158472">
    <property type="entry name" value="HAMP domain-like"/>
    <property type="match status" value="1"/>
</dbReference>
<proteinExistence type="predicted"/>
<dbReference type="PANTHER" id="PTHR45339">
    <property type="entry name" value="HYBRID SIGNAL TRANSDUCTION HISTIDINE KINASE J"/>
    <property type="match status" value="1"/>
</dbReference>
<dbReference type="InterPro" id="IPR003594">
    <property type="entry name" value="HATPase_dom"/>
</dbReference>
<evidence type="ECO:0000259" key="12">
    <source>
        <dbReference type="PROSITE" id="PS50885"/>
    </source>
</evidence>
<evidence type="ECO:0000259" key="10">
    <source>
        <dbReference type="PROSITE" id="PS50109"/>
    </source>
</evidence>
<dbReference type="Gene3D" id="3.40.50.2300">
    <property type="match status" value="2"/>
</dbReference>
<dbReference type="InterPro" id="IPR004358">
    <property type="entry name" value="Sig_transdc_His_kin-like_C"/>
</dbReference>
<dbReference type="Gene3D" id="3.30.565.10">
    <property type="entry name" value="Histidine kinase-like ATPase, C-terminal domain"/>
    <property type="match status" value="1"/>
</dbReference>
<dbReference type="Pfam" id="PF00512">
    <property type="entry name" value="HisKA"/>
    <property type="match status" value="1"/>
</dbReference>
<feature type="domain" description="Response regulatory" evidence="11">
    <location>
        <begin position="544"/>
        <end position="666"/>
    </location>
</feature>
<evidence type="ECO:0000256" key="3">
    <source>
        <dbReference type="ARBA" id="ARBA00012438"/>
    </source>
</evidence>
<comment type="catalytic activity">
    <reaction evidence="1">
        <text>ATP + protein L-histidine = ADP + protein N-phospho-L-histidine.</text>
        <dbReference type="EC" id="2.7.13.3"/>
    </reaction>
</comment>
<dbReference type="InterPro" id="IPR001789">
    <property type="entry name" value="Sig_transdc_resp-reg_receiver"/>
</dbReference>
<dbReference type="SMART" id="SM00304">
    <property type="entry name" value="HAMP"/>
    <property type="match status" value="1"/>
</dbReference>
<feature type="modified residue" description="4-aspartylphosphate" evidence="7">
    <location>
        <position position="599"/>
    </location>
</feature>
<dbReference type="CDD" id="cd00082">
    <property type="entry name" value="HisKA"/>
    <property type="match status" value="1"/>
</dbReference>
<keyword evidence="4 7" id="KW-0597">Phosphoprotein</keyword>
<dbReference type="SMART" id="SM00388">
    <property type="entry name" value="HisKA"/>
    <property type="match status" value="1"/>
</dbReference>
<dbReference type="InterPro" id="IPR011006">
    <property type="entry name" value="CheY-like_superfamily"/>
</dbReference>
<dbReference type="EC" id="2.7.13.3" evidence="3"/>
<dbReference type="CDD" id="cd17546">
    <property type="entry name" value="REC_hyHK_CKI1_RcsC-like"/>
    <property type="match status" value="1"/>
</dbReference>
<feature type="transmembrane region" description="Helical" evidence="9">
    <location>
        <begin position="198"/>
        <end position="217"/>
    </location>
</feature>
<feature type="region of interest" description="Disordered" evidence="8">
    <location>
        <begin position="682"/>
        <end position="712"/>
    </location>
</feature>
<dbReference type="Gene3D" id="1.10.287.130">
    <property type="match status" value="1"/>
</dbReference>
<keyword evidence="14" id="KW-1185">Reference proteome</keyword>
<dbReference type="InterPro" id="IPR036890">
    <property type="entry name" value="HATPase_C_sf"/>
</dbReference>
<dbReference type="PROSITE" id="PS50110">
    <property type="entry name" value="RESPONSE_REGULATORY"/>
    <property type="match status" value="2"/>
</dbReference>
<evidence type="ECO:0000256" key="1">
    <source>
        <dbReference type="ARBA" id="ARBA00000085"/>
    </source>
</evidence>
<sequence>MKSDSTDRLSNLWSERSLVVKYSAIVSGLVVSCVALLGMFYYAQFREVVATTDTTTRSIVDEALQESEIGRGYGLAAAAQRIFAQPFRDGDLSLLAERMEGLATRQRMGLLRVSDLSGEVIYETGSNAMAARALRDGVDGTLRVRIDDGLLIGSGPLTYNDVPIGYYVFTRQMYEANAATGKIDTALDQALHDNQRRILSAILLAGLLAMAGGIFAATRIARRMSLPVRQLAEAATHISREDFGHELAVRHNDEIGDLFTAFNDMSRNLARGRDAQRAANLSQIARIEAEQASEAKTEFLANMSHEIRTPMNGVLGMAQLLSSGPLTAAQKQQVDVILRSGDALLTVINDILDFSKIQSGQLRIEAVPFDLRATVEDVMSLLGHTAREKRLELVGDMPIDVPHHLIGDEGRIRQILINIIGNALKFTEAGYVRLSVRAAATDLPGYQRLEFEIKDTGIGIAADKLDRIFNQFEQADNTTTRRFGGTGLGLSISQQLAEAMGGRISVSSVLGQGSVFLFHVDAQSSGETTPSVSEPTDRLPQKTPVLVVDDLPINRDIIAQQLRRFGASPVCVPDAATALRVMEQARAAHGFRFPLVVADHLMPGMDGLDLVQTVRATTGISETPFIILTSANAEEVTPDFEAHGVADIIEKPYPTRRLTDVIFRHLAEIRLHELKDIMAQARREAPQETINSTALAGQGPSGKTQSELTQDRPQLRVLAADDDEINRMVLSSMLDPLDLELTLVENGQEAVAACQQQAYDLILMDVSMPVMNGPDAVSHIRALERRAGRSPCAIIAVTAHVMEQDRQRFLAAGMQDYLSKPIVKTDLHHAVAHWGGRMVEVAA</sequence>
<dbReference type="SUPFAM" id="SSF47384">
    <property type="entry name" value="Homodimeric domain of signal transducing histidine kinase"/>
    <property type="match status" value="1"/>
</dbReference>
<evidence type="ECO:0000256" key="8">
    <source>
        <dbReference type="SAM" id="MobiDB-lite"/>
    </source>
</evidence>
<keyword evidence="9" id="KW-1133">Transmembrane helix</keyword>
<organism evidence="13 14">
    <name type="scientific">Algimonas porphyrae</name>
    <dbReference type="NCBI Taxonomy" id="1128113"/>
    <lineage>
        <taxon>Bacteria</taxon>
        <taxon>Pseudomonadati</taxon>
        <taxon>Pseudomonadota</taxon>
        <taxon>Alphaproteobacteria</taxon>
        <taxon>Maricaulales</taxon>
        <taxon>Robiginitomaculaceae</taxon>
        <taxon>Algimonas</taxon>
    </lineage>
</organism>
<dbReference type="Proteomes" id="UP001161390">
    <property type="component" value="Unassembled WGS sequence"/>
</dbReference>
<feature type="domain" description="HAMP" evidence="12">
    <location>
        <begin position="222"/>
        <end position="274"/>
    </location>
</feature>
<dbReference type="PROSITE" id="PS50885">
    <property type="entry name" value="HAMP"/>
    <property type="match status" value="1"/>
</dbReference>
<feature type="domain" description="Histidine kinase" evidence="10">
    <location>
        <begin position="302"/>
        <end position="524"/>
    </location>
</feature>
<evidence type="ECO:0000313" key="13">
    <source>
        <dbReference type="EMBL" id="GLQ19755.1"/>
    </source>
</evidence>
<dbReference type="PROSITE" id="PS51257">
    <property type="entry name" value="PROKAR_LIPOPROTEIN"/>
    <property type="match status" value="1"/>
</dbReference>
<keyword evidence="5" id="KW-0808">Transferase</keyword>
<dbReference type="PRINTS" id="PR00344">
    <property type="entry name" value="BCTRLSENSOR"/>
</dbReference>
<gene>
    <name evidence="13" type="ORF">GCM10007854_07100</name>
</gene>
<dbReference type="SUPFAM" id="SSF55874">
    <property type="entry name" value="ATPase domain of HSP90 chaperone/DNA topoisomerase II/histidine kinase"/>
    <property type="match status" value="1"/>
</dbReference>
<dbReference type="EMBL" id="BSNJ01000001">
    <property type="protein sequence ID" value="GLQ19755.1"/>
    <property type="molecule type" value="Genomic_DNA"/>
</dbReference>
<comment type="subcellular location">
    <subcellularLocation>
        <location evidence="2">Membrane</location>
    </subcellularLocation>
</comment>
<name>A0ABQ5UWS9_9PROT</name>
<feature type="domain" description="Response regulatory" evidence="11">
    <location>
        <begin position="716"/>
        <end position="835"/>
    </location>
</feature>
<dbReference type="Pfam" id="PF00072">
    <property type="entry name" value="Response_reg"/>
    <property type="match status" value="2"/>
</dbReference>
<keyword evidence="6" id="KW-0418">Kinase</keyword>
<evidence type="ECO:0000256" key="7">
    <source>
        <dbReference type="PROSITE-ProRule" id="PRU00169"/>
    </source>
</evidence>
<evidence type="ECO:0000256" key="4">
    <source>
        <dbReference type="ARBA" id="ARBA00022553"/>
    </source>
</evidence>
<dbReference type="RefSeq" id="WP_284369679.1">
    <property type="nucleotide sequence ID" value="NZ_BSNJ01000001.1"/>
</dbReference>
<dbReference type="Gene3D" id="6.10.340.10">
    <property type="match status" value="1"/>
</dbReference>
<dbReference type="PANTHER" id="PTHR45339:SF5">
    <property type="entry name" value="HISTIDINE KINASE"/>
    <property type="match status" value="1"/>
</dbReference>
<feature type="modified residue" description="4-aspartylphosphate" evidence="7">
    <location>
        <position position="765"/>
    </location>
</feature>
<dbReference type="CDD" id="cd06225">
    <property type="entry name" value="HAMP"/>
    <property type="match status" value="1"/>
</dbReference>
<dbReference type="InterPro" id="IPR003661">
    <property type="entry name" value="HisK_dim/P_dom"/>
</dbReference>
<comment type="caution">
    <text evidence="13">The sequence shown here is derived from an EMBL/GenBank/DDBJ whole genome shotgun (WGS) entry which is preliminary data.</text>
</comment>
<feature type="compositionally biased region" description="Polar residues" evidence="8">
    <location>
        <begin position="688"/>
        <end position="708"/>
    </location>
</feature>
<dbReference type="InterPro" id="IPR036097">
    <property type="entry name" value="HisK_dim/P_sf"/>
</dbReference>